<dbReference type="eggNOG" id="COG0507">
    <property type="taxonomic scope" value="Bacteria"/>
</dbReference>
<feature type="non-terminal residue" evidence="2">
    <location>
        <position position="386"/>
    </location>
</feature>
<gene>
    <name evidence="2" type="ORF">HMPREF0183_1310</name>
</gene>
<evidence type="ECO:0000313" key="3">
    <source>
        <dbReference type="Proteomes" id="UP000005714"/>
    </source>
</evidence>
<organism evidence="2 3">
    <name type="scientific">Brevibacterium mcbrellneri ATCC 49030</name>
    <dbReference type="NCBI Taxonomy" id="585530"/>
    <lineage>
        <taxon>Bacteria</taxon>
        <taxon>Bacillati</taxon>
        <taxon>Actinomycetota</taxon>
        <taxon>Actinomycetes</taxon>
        <taxon>Micrococcales</taxon>
        <taxon>Brevibacteriaceae</taxon>
        <taxon>Brevibacterium</taxon>
    </lineage>
</organism>
<reference evidence="2 3" key="1">
    <citation type="submission" date="2010-04" db="EMBL/GenBank/DDBJ databases">
        <authorList>
            <person name="Qin X."/>
            <person name="Bachman B."/>
            <person name="Battles P."/>
            <person name="Bell A."/>
            <person name="Bess C."/>
            <person name="Bickham C."/>
            <person name="Chaboub L."/>
            <person name="Chen D."/>
            <person name="Coyle M."/>
            <person name="Deiros D.R."/>
            <person name="Dinh H."/>
            <person name="Forbes L."/>
            <person name="Fowler G."/>
            <person name="Francisco L."/>
            <person name="Fu Q."/>
            <person name="Gubbala S."/>
            <person name="Hale W."/>
            <person name="Han Y."/>
            <person name="Hemphill L."/>
            <person name="Highlander S.K."/>
            <person name="Hirani K."/>
            <person name="Hogues M."/>
            <person name="Jackson L."/>
            <person name="Jakkamsetti A."/>
            <person name="Javaid M."/>
            <person name="Jiang H."/>
            <person name="Korchina V."/>
            <person name="Kovar C."/>
            <person name="Lara F."/>
            <person name="Lee S."/>
            <person name="Mata R."/>
            <person name="Mathew T."/>
            <person name="Moen C."/>
            <person name="Morales K."/>
            <person name="Munidasa M."/>
            <person name="Nazareth L."/>
            <person name="Ngo R."/>
            <person name="Nguyen L."/>
            <person name="Okwuonu G."/>
            <person name="Ongeri F."/>
            <person name="Patil S."/>
            <person name="Petrosino J."/>
            <person name="Pham C."/>
            <person name="Pham P."/>
            <person name="Pu L.-L."/>
            <person name="Puazo M."/>
            <person name="Raj R."/>
            <person name="Reid J."/>
            <person name="Rouhana J."/>
            <person name="Saada N."/>
            <person name="Shang Y."/>
            <person name="Simmons D."/>
            <person name="Thornton R."/>
            <person name="Warren J."/>
            <person name="Weissenberger G."/>
            <person name="Zhang J."/>
            <person name="Zhang L."/>
            <person name="Zhou C."/>
            <person name="Zhu D."/>
            <person name="Muzny D."/>
            <person name="Worley K."/>
            <person name="Gibbs R."/>
        </authorList>
    </citation>
    <scope>NUCLEOTIDE SEQUENCE [LARGE SCALE GENOMIC DNA]</scope>
    <source>
        <strain evidence="2 3">ATCC 49030</strain>
    </source>
</reference>
<dbReference type="Gene3D" id="3.40.50.300">
    <property type="entry name" value="P-loop containing nucleotide triphosphate hydrolases"/>
    <property type="match status" value="2"/>
</dbReference>
<dbReference type="AlphaFoldDB" id="D4YN00"/>
<name>D4YN00_9MICO</name>
<dbReference type="Pfam" id="PF13604">
    <property type="entry name" value="AAA_30"/>
    <property type="match status" value="1"/>
</dbReference>
<evidence type="ECO:0000259" key="1">
    <source>
        <dbReference type="Pfam" id="PF13538"/>
    </source>
</evidence>
<dbReference type="Proteomes" id="UP000005714">
    <property type="component" value="Unassembled WGS sequence"/>
</dbReference>
<dbReference type="Pfam" id="PF13538">
    <property type="entry name" value="UvrD_C_2"/>
    <property type="match status" value="1"/>
</dbReference>
<evidence type="ECO:0000313" key="2">
    <source>
        <dbReference type="EMBL" id="EFG47415.1"/>
    </source>
</evidence>
<accession>D4YN00</accession>
<dbReference type="InterPro" id="IPR027785">
    <property type="entry name" value="UvrD-like_helicase_C"/>
</dbReference>
<dbReference type="STRING" id="585530.HMPREF0183_1310"/>
<protein>
    <recommendedName>
        <fullName evidence="1">UvrD-like helicase C-terminal domain-containing protein</fullName>
    </recommendedName>
</protein>
<dbReference type="InterPro" id="IPR027417">
    <property type="entry name" value="P-loop_NTPase"/>
</dbReference>
<sequence length="386" mass="42764">MIVDEAPLAGTLTLDRLATHAAEVGAKIVLVGDWAQLSSVETGGAFGMLVRAPRRAPELHTVRRFVHEWEKAASRDLRHGKYAVLDTYEDERRLHDGDLEAMLDAVYTAWQHDREQGVSTLMLAGNAEMVAELNQRAHADLIAAGLVHETGAALHDGTTAGVGDLVVTRRNERRLATGKSWVKNGDRWHVTAHRKDGALVVRRLGEGDTPRGRRLVLPAKYVREHLELGYASTVHRVQGSTVDTAHTLVDPDTASRELLYVGLTRGMHENHAYIIQPDPHEVEPHLDPPEELTRVEQLARVLARSDADLSATETRQVEADKHASIATLLDEYDLLAREAQTERWEALLDIAPFATGEIADEVFTSPYYEYLEAALARHEATGHDVT</sequence>
<dbReference type="SUPFAM" id="SSF52540">
    <property type="entry name" value="P-loop containing nucleoside triphosphate hydrolases"/>
    <property type="match status" value="1"/>
</dbReference>
<dbReference type="Gene3D" id="2.30.30.940">
    <property type="match status" value="1"/>
</dbReference>
<keyword evidence="3" id="KW-1185">Reference proteome</keyword>
<dbReference type="CDD" id="cd18809">
    <property type="entry name" value="SF1_C_RecD"/>
    <property type="match status" value="1"/>
</dbReference>
<comment type="caution">
    <text evidence="2">The sequence shown here is derived from an EMBL/GenBank/DDBJ whole genome shotgun (WGS) entry which is preliminary data.</text>
</comment>
<feature type="domain" description="UvrD-like helicase C-terminal" evidence="1">
    <location>
        <begin position="229"/>
        <end position="268"/>
    </location>
</feature>
<proteinExistence type="predicted"/>
<dbReference type="EMBL" id="ADNU01000038">
    <property type="protein sequence ID" value="EFG47415.1"/>
    <property type="molecule type" value="Genomic_DNA"/>
</dbReference>